<evidence type="ECO:0000259" key="2">
    <source>
        <dbReference type="PROSITE" id="PS51269"/>
    </source>
</evidence>
<dbReference type="PANTHER" id="PTHR15663">
    <property type="entry name" value="COMM DOMAIN-CONTAINING PROTEIN 9"/>
    <property type="match status" value="1"/>
</dbReference>
<feature type="chain" id="PRO_5036465485" evidence="1">
    <location>
        <begin position="22"/>
        <end position="199"/>
    </location>
</feature>
<feature type="signal peptide" evidence="1">
    <location>
        <begin position="1"/>
        <end position="21"/>
    </location>
</feature>
<dbReference type="InterPro" id="IPR037360">
    <property type="entry name" value="COMMD9"/>
</dbReference>
<comment type="caution">
    <text evidence="3">The sequence shown here is derived from an EMBL/GenBank/DDBJ whole genome shotgun (WGS) entry which is preliminary data.</text>
</comment>
<evidence type="ECO:0000313" key="4">
    <source>
        <dbReference type="Proteomes" id="UP000886998"/>
    </source>
</evidence>
<feature type="domain" description="COMM" evidence="2">
    <location>
        <begin position="123"/>
        <end position="197"/>
    </location>
</feature>
<dbReference type="Proteomes" id="UP000886998">
    <property type="component" value="Unassembled WGS sequence"/>
</dbReference>
<keyword evidence="4" id="KW-1185">Reference proteome</keyword>
<dbReference type="PROSITE" id="PS51269">
    <property type="entry name" value="COMM"/>
    <property type="match status" value="1"/>
</dbReference>
<organism evidence="3 4">
    <name type="scientific">Trichonephila inaurata madagascariensis</name>
    <dbReference type="NCBI Taxonomy" id="2747483"/>
    <lineage>
        <taxon>Eukaryota</taxon>
        <taxon>Metazoa</taxon>
        <taxon>Ecdysozoa</taxon>
        <taxon>Arthropoda</taxon>
        <taxon>Chelicerata</taxon>
        <taxon>Arachnida</taxon>
        <taxon>Araneae</taxon>
        <taxon>Araneomorphae</taxon>
        <taxon>Entelegynae</taxon>
        <taxon>Araneoidea</taxon>
        <taxon>Nephilidae</taxon>
        <taxon>Trichonephila</taxon>
        <taxon>Trichonephila inaurata</taxon>
    </lineage>
</organism>
<accession>A0A8X6WXP0</accession>
<dbReference type="AlphaFoldDB" id="A0A8X6WXP0"/>
<gene>
    <name evidence="3" type="primary">Commd9</name>
    <name evidence="3" type="ORF">TNIN_189881</name>
</gene>
<reference evidence="3" key="1">
    <citation type="submission" date="2020-08" db="EMBL/GenBank/DDBJ databases">
        <title>Multicomponent nature underlies the extraordinary mechanical properties of spider dragline silk.</title>
        <authorList>
            <person name="Kono N."/>
            <person name="Nakamura H."/>
            <person name="Mori M."/>
            <person name="Yoshida Y."/>
            <person name="Ohtoshi R."/>
            <person name="Malay A.D."/>
            <person name="Moran D.A.P."/>
            <person name="Tomita M."/>
            <person name="Numata K."/>
            <person name="Arakawa K."/>
        </authorList>
    </citation>
    <scope>NUCLEOTIDE SEQUENCE</scope>
</reference>
<keyword evidence="1" id="KW-0732">Signal</keyword>
<dbReference type="PANTHER" id="PTHR15663:SF4">
    <property type="entry name" value="COMM DOMAIN-CONTAINING PROTEIN 9"/>
    <property type="match status" value="1"/>
</dbReference>
<protein>
    <submittedName>
        <fullName evidence="3">COMM domain-containing protein 9</fullName>
    </submittedName>
</protein>
<evidence type="ECO:0000313" key="3">
    <source>
        <dbReference type="EMBL" id="GFY43269.1"/>
    </source>
</evidence>
<evidence type="ECO:0000256" key="1">
    <source>
        <dbReference type="SAM" id="SignalP"/>
    </source>
</evidence>
<dbReference type="EMBL" id="BMAV01003576">
    <property type="protein sequence ID" value="GFY43269.1"/>
    <property type="molecule type" value="Genomic_DNA"/>
</dbReference>
<proteinExistence type="predicted"/>
<sequence length="199" mass="22591">MAKPQINFEILLLLLKASSKQQVVEICQDAFKYREKETVPNQVLLHVAEAMGVDVAEASKLFKALGIFLKHVLFHGCSTYESISSLFPDDFHKNLRDLLSKIIAEKYGTWKNFAANESVSVPKLTEFDWRVDLKMASSKIARMSEPTCILNLKIHNPGFPENHEDRFQTLNVELSKEKLDTMLNGLGRIRDQLSAVAKK</sequence>
<name>A0A8X6WXP0_9ARAC</name>
<dbReference type="InterPro" id="IPR017920">
    <property type="entry name" value="COMM"/>
</dbReference>
<dbReference type="InterPro" id="IPR048676">
    <property type="entry name" value="COMMD9_N"/>
</dbReference>
<dbReference type="Pfam" id="PF20923">
    <property type="entry name" value="COMMD9_HN"/>
    <property type="match status" value="1"/>
</dbReference>
<dbReference type="Pfam" id="PF07258">
    <property type="entry name" value="COMM_domain"/>
    <property type="match status" value="1"/>
</dbReference>
<dbReference type="OrthoDB" id="64318at2759"/>